<dbReference type="EMBL" id="KE651166">
    <property type="protein sequence ID" value="EEB07764.1"/>
    <property type="molecule type" value="Genomic_DNA"/>
</dbReference>
<dbReference type="JaponicusDB" id="SJAG_02869">
    <property type="gene designation" value="arp9"/>
</dbReference>
<evidence type="ECO:0000313" key="2">
    <source>
        <dbReference type="EMBL" id="EEB07764.1"/>
    </source>
</evidence>
<dbReference type="OrthoDB" id="74201at2759"/>
<organism evidence="2 4">
    <name type="scientific">Schizosaccharomyces japonicus (strain yFS275 / FY16936)</name>
    <name type="common">Fission yeast</name>
    <dbReference type="NCBI Taxonomy" id="402676"/>
    <lineage>
        <taxon>Eukaryota</taxon>
        <taxon>Fungi</taxon>
        <taxon>Dikarya</taxon>
        <taxon>Ascomycota</taxon>
        <taxon>Taphrinomycotina</taxon>
        <taxon>Schizosaccharomycetes</taxon>
        <taxon>Schizosaccharomycetales</taxon>
        <taxon>Schizosaccharomycetaceae</taxon>
        <taxon>Schizosaccharomyces</taxon>
    </lineage>
</organism>
<dbReference type="SMART" id="SM00268">
    <property type="entry name" value="ACTIN"/>
    <property type="match status" value="1"/>
</dbReference>
<dbReference type="Proteomes" id="UP000001744">
    <property type="component" value="Unassembled WGS sequence"/>
</dbReference>
<dbReference type="GO" id="GO:0016514">
    <property type="term" value="C:SWI/SNF complex"/>
    <property type="evidence" value="ECO:0007669"/>
    <property type="project" value="EnsemblFungi"/>
</dbReference>
<dbReference type="SUPFAM" id="SSF53067">
    <property type="entry name" value="Actin-like ATPase domain"/>
    <property type="match status" value="2"/>
</dbReference>
<accession>B6K1E3</accession>
<dbReference type="STRING" id="402676.B6K1E3"/>
<dbReference type="VEuPathDB" id="FungiDB:SJAG_02869"/>
<dbReference type="Pfam" id="PF00022">
    <property type="entry name" value="Actin"/>
    <property type="match status" value="1"/>
</dbReference>
<evidence type="ECO:0000313" key="4">
    <source>
        <dbReference type="Proteomes" id="UP000001744"/>
    </source>
</evidence>
<dbReference type="PANTHER" id="PTHR11937">
    <property type="entry name" value="ACTIN"/>
    <property type="match status" value="1"/>
</dbReference>
<name>B6K1E3_SCHJY</name>
<dbReference type="InterPro" id="IPR043129">
    <property type="entry name" value="ATPase_NBD"/>
</dbReference>
<dbReference type="eggNOG" id="KOG0676">
    <property type="taxonomic scope" value="Eukaryota"/>
</dbReference>
<dbReference type="Gene3D" id="3.30.420.40">
    <property type="match status" value="4"/>
</dbReference>
<proteinExistence type="inferred from homology"/>
<dbReference type="RefSeq" id="XP_002174057.1">
    <property type="nucleotide sequence ID" value="XM_002174021.2"/>
</dbReference>
<dbReference type="OMA" id="RYIFEKT"/>
<sequence>MPSFRDDHIIVIQVGSLYHKAVFGLAESLSPPKVHVRTRVGIKDNNEGYVFDEIHAVAPKPKNNEELDGVAANEKEKEDNEPSFPAYKSDCIIDDWKPLPNEVCPILRGRVVRWDILRVYWKNLYDQLVAKFATQNDPNVRYPVCLVVPTYWSRRDREFACQTFFEDIRAAAFAIAEEPLMGLYAVGILSGLVIDVGYEKTDITPVIDGQIVSSASQQVQIGGRHMTLHLMDSLKSSLPTLQSNGQYIPAEQVTELFAEQVKCSAITQVLRESPNEPGTYKDIEPEHQYEDEGVEDIGKIVASGQTRAYLAQKEREKKGLLPKHERPANADVEFQKISVAPLGECIIGRERFDTCKSVFHRSSTVGINLAEAIYMTIKGYAIEYEKQNELWENIVIVGCGSRIRGFREGLIQQLQFKYRLVGKVDPYYVAQGTDPIMGMTTSPLTPYPTLINPSKTLPDYFPAWKQDSTSRQPLEELPFLGGSIIAKTVFNDSVATYYVTTDDYTQVGPVAIHRK</sequence>
<dbReference type="InterPro" id="IPR004000">
    <property type="entry name" value="Actin"/>
</dbReference>
<dbReference type="GO" id="GO:0016586">
    <property type="term" value="C:RSC-type complex"/>
    <property type="evidence" value="ECO:0007669"/>
    <property type="project" value="EnsemblFungi"/>
</dbReference>
<evidence type="ECO:0000313" key="3">
    <source>
        <dbReference type="JaponicusDB" id="SJAG_02869"/>
    </source>
</evidence>
<keyword evidence="4" id="KW-1185">Reference proteome</keyword>
<dbReference type="CDD" id="cd10208">
    <property type="entry name" value="ASKHA_NBD_ScArp9-like"/>
    <property type="match status" value="1"/>
</dbReference>
<comment type="similarity">
    <text evidence="1">Belongs to the actin family.</text>
</comment>
<gene>
    <name evidence="3" type="primary">arp9</name>
    <name evidence="2" type="ORF">SJAG_02869</name>
</gene>
<dbReference type="GeneID" id="7048552"/>
<dbReference type="AlphaFoldDB" id="B6K1E3"/>
<reference evidence="2 4" key="1">
    <citation type="journal article" date="2011" name="Science">
        <title>Comparative functional genomics of the fission yeasts.</title>
        <authorList>
            <person name="Rhind N."/>
            <person name="Chen Z."/>
            <person name="Yassour M."/>
            <person name="Thompson D.A."/>
            <person name="Haas B.J."/>
            <person name="Habib N."/>
            <person name="Wapinski I."/>
            <person name="Roy S."/>
            <person name="Lin M.F."/>
            <person name="Heiman D.I."/>
            <person name="Young S.K."/>
            <person name="Furuya K."/>
            <person name="Guo Y."/>
            <person name="Pidoux A."/>
            <person name="Chen H.M."/>
            <person name="Robbertse B."/>
            <person name="Goldberg J.M."/>
            <person name="Aoki K."/>
            <person name="Bayne E.H."/>
            <person name="Berlin A.M."/>
            <person name="Desjardins C.A."/>
            <person name="Dobbs E."/>
            <person name="Dukaj L."/>
            <person name="Fan L."/>
            <person name="FitzGerald M.G."/>
            <person name="French C."/>
            <person name="Gujja S."/>
            <person name="Hansen K."/>
            <person name="Keifenheim D."/>
            <person name="Levin J.Z."/>
            <person name="Mosher R.A."/>
            <person name="Mueller C.A."/>
            <person name="Pfiffner J."/>
            <person name="Priest M."/>
            <person name="Russ C."/>
            <person name="Smialowska A."/>
            <person name="Swoboda P."/>
            <person name="Sykes S.M."/>
            <person name="Vaughn M."/>
            <person name="Vengrova S."/>
            <person name="Yoder R."/>
            <person name="Zeng Q."/>
            <person name="Allshire R."/>
            <person name="Baulcombe D."/>
            <person name="Birren B.W."/>
            <person name="Brown W."/>
            <person name="Ekwall K."/>
            <person name="Kellis M."/>
            <person name="Leatherwood J."/>
            <person name="Levin H."/>
            <person name="Margalit H."/>
            <person name="Martienssen R."/>
            <person name="Nieduszynski C.A."/>
            <person name="Spatafora J.W."/>
            <person name="Friedman N."/>
            <person name="Dalgaard J.Z."/>
            <person name="Baumann P."/>
            <person name="Niki H."/>
            <person name="Regev A."/>
            <person name="Nusbaum C."/>
        </authorList>
    </citation>
    <scope>NUCLEOTIDE SEQUENCE [LARGE SCALE GENOMIC DNA]</scope>
    <source>
        <strain evidence="4">yFS275 / FY16936</strain>
    </source>
</reference>
<evidence type="ECO:0000256" key="1">
    <source>
        <dbReference type="RuleBase" id="RU000487"/>
    </source>
</evidence>
<dbReference type="GO" id="GO:0015629">
    <property type="term" value="C:actin cytoskeleton"/>
    <property type="evidence" value="ECO:0000318"/>
    <property type="project" value="GO_Central"/>
</dbReference>
<protein>
    <submittedName>
        <fullName evidence="2">SWI/SNF and RSC complex subunit Arp9</fullName>
    </submittedName>
</protein>
<dbReference type="HOGENOM" id="CLU_531127_0_0_1"/>